<gene>
    <name evidence="5" type="ORF">OXD698_LOCUS4826</name>
</gene>
<keyword evidence="1 2" id="KW-0694">RNA-binding</keyword>
<dbReference type="Gene3D" id="3.30.70.330">
    <property type="match status" value="1"/>
</dbReference>
<feature type="compositionally biased region" description="Polar residues" evidence="3">
    <location>
        <begin position="310"/>
        <end position="329"/>
    </location>
</feature>
<dbReference type="GO" id="GO:0016973">
    <property type="term" value="P:poly(A)+ mRNA export from nucleus"/>
    <property type="evidence" value="ECO:0007669"/>
    <property type="project" value="TreeGrafter"/>
</dbReference>
<dbReference type="InterPro" id="IPR000504">
    <property type="entry name" value="RRM_dom"/>
</dbReference>
<protein>
    <recommendedName>
        <fullName evidence="4">RRM domain-containing protein</fullName>
    </recommendedName>
</protein>
<name>A0A818LBC1_9BILA</name>
<accession>A0A818LBC1</accession>
<evidence type="ECO:0000313" key="6">
    <source>
        <dbReference type="Proteomes" id="UP000663844"/>
    </source>
</evidence>
<dbReference type="GO" id="GO:0016607">
    <property type="term" value="C:nuclear speck"/>
    <property type="evidence" value="ECO:0007669"/>
    <property type="project" value="TreeGrafter"/>
</dbReference>
<evidence type="ECO:0000256" key="3">
    <source>
        <dbReference type="SAM" id="MobiDB-lite"/>
    </source>
</evidence>
<dbReference type="InterPro" id="IPR012677">
    <property type="entry name" value="Nucleotide-bd_a/b_plait_sf"/>
</dbReference>
<evidence type="ECO:0000256" key="1">
    <source>
        <dbReference type="ARBA" id="ARBA00022884"/>
    </source>
</evidence>
<reference evidence="5" key="1">
    <citation type="submission" date="2021-02" db="EMBL/GenBank/DDBJ databases">
        <authorList>
            <person name="Nowell W R."/>
        </authorList>
    </citation>
    <scope>NUCLEOTIDE SEQUENCE</scope>
</reference>
<feature type="domain" description="RRM" evidence="4">
    <location>
        <begin position="355"/>
        <end position="426"/>
    </location>
</feature>
<feature type="compositionally biased region" description="Low complexity" evidence="3">
    <location>
        <begin position="486"/>
        <end position="499"/>
    </location>
</feature>
<comment type="caution">
    <text evidence="5">The sequence shown here is derived from an EMBL/GenBank/DDBJ whole genome shotgun (WGS) entry which is preliminary data.</text>
</comment>
<dbReference type="AlphaFoldDB" id="A0A818LBC1"/>
<sequence>MSKANGNNRISALKRLGKSSSINNINHRQTIGLNNSSVKDARELLINRTISSTFDSRQMFNRQSSQTFNTMPTNIIVRNTEDINNNNEKMVVVTGLKDMKMKDGRLIQAATTDNNQSGKKKQIFAVGQSTFVTIRNNNNSNNNNNINFSSNQSTEKLSFTKTITNTSVNRNDDNDNTQTTNTFSSLSNQKVVIKVVNDKYQEAPKPIQISTTTTAVPTSSHLLYTRHNSPPLIKRLHDVSIQTTPPPSSSRSPIRINSHRRLPSTHIVDEDEHISDRSMNEDFYEPPVKRTTSTSTSTTRKPSNTEKEQQSTFTPVSTGSTKRTSTGAPVNSKPTSQISTTSKPTSTTQSQTIPGTVLVTNLVPSVTEEDVFELFGQIGRINEIITLSPGCVQIVFAKREDGEQAVSKYHNRLLDGQFMYVSLQRTAAAAPAPSPPVNQTPKSSNNIPQPLAKENASSTTQQPSKSNPAPKTTNNTSQPPAKENGSSTNSSSTTAAATNHQPLKFNTTSKTSSKSSLDAAFIRQALFHPSNNSTNPVQFQVKL</sequence>
<feature type="region of interest" description="Disordered" evidence="3">
    <location>
        <begin position="237"/>
        <end position="351"/>
    </location>
</feature>
<dbReference type="Pfam" id="PF00076">
    <property type="entry name" value="RRM_1"/>
    <property type="match status" value="1"/>
</dbReference>
<dbReference type="InterPro" id="IPR051229">
    <property type="entry name" value="ALYREF_mRNA_export"/>
</dbReference>
<organism evidence="5 6">
    <name type="scientific">Adineta steineri</name>
    <dbReference type="NCBI Taxonomy" id="433720"/>
    <lineage>
        <taxon>Eukaryota</taxon>
        <taxon>Metazoa</taxon>
        <taxon>Spiralia</taxon>
        <taxon>Gnathifera</taxon>
        <taxon>Rotifera</taxon>
        <taxon>Eurotatoria</taxon>
        <taxon>Bdelloidea</taxon>
        <taxon>Adinetida</taxon>
        <taxon>Adinetidae</taxon>
        <taxon>Adineta</taxon>
    </lineage>
</organism>
<dbReference type="PROSITE" id="PS50102">
    <property type="entry name" value="RRM"/>
    <property type="match status" value="1"/>
</dbReference>
<feature type="compositionally biased region" description="Polar residues" evidence="3">
    <location>
        <begin position="439"/>
        <end position="448"/>
    </location>
</feature>
<dbReference type="PANTHER" id="PTHR19965">
    <property type="entry name" value="RNA AND EXPORT FACTOR BINDING PROTEIN"/>
    <property type="match status" value="1"/>
</dbReference>
<dbReference type="InterPro" id="IPR035979">
    <property type="entry name" value="RBD_domain_sf"/>
</dbReference>
<evidence type="ECO:0000256" key="2">
    <source>
        <dbReference type="PROSITE-ProRule" id="PRU00176"/>
    </source>
</evidence>
<dbReference type="GO" id="GO:0003729">
    <property type="term" value="F:mRNA binding"/>
    <property type="evidence" value="ECO:0007669"/>
    <property type="project" value="TreeGrafter"/>
</dbReference>
<dbReference type="Proteomes" id="UP000663844">
    <property type="component" value="Unassembled WGS sequence"/>
</dbReference>
<dbReference type="SMART" id="SM00360">
    <property type="entry name" value="RRM"/>
    <property type="match status" value="1"/>
</dbReference>
<proteinExistence type="predicted"/>
<feature type="compositionally biased region" description="Low complexity" evidence="3">
    <location>
        <begin position="507"/>
        <end position="516"/>
    </location>
</feature>
<dbReference type="SUPFAM" id="SSF54928">
    <property type="entry name" value="RNA-binding domain, RBD"/>
    <property type="match status" value="1"/>
</dbReference>
<evidence type="ECO:0000313" key="5">
    <source>
        <dbReference type="EMBL" id="CAF3569394.1"/>
    </source>
</evidence>
<evidence type="ECO:0000259" key="4">
    <source>
        <dbReference type="PROSITE" id="PS50102"/>
    </source>
</evidence>
<feature type="region of interest" description="Disordered" evidence="3">
    <location>
        <begin position="430"/>
        <end position="516"/>
    </location>
</feature>
<dbReference type="EMBL" id="CAJOAZ010000189">
    <property type="protein sequence ID" value="CAF3569394.1"/>
    <property type="molecule type" value="Genomic_DNA"/>
</dbReference>
<feature type="compositionally biased region" description="Polar residues" evidence="3">
    <location>
        <begin position="455"/>
        <end position="479"/>
    </location>
</feature>
<feature type="compositionally biased region" description="Low complexity" evidence="3">
    <location>
        <begin position="332"/>
        <end position="351"/>
    </location>
</feature>
<dbReference type="PANTHER" id="PTHR19965:SF96">
    <property type="entry name" value="POLYMERASE DELTA-INTERACTING PROTEIN 3"/>
    <property type="match status" value="1"/>
</dbReference>